<dbReference type="SUPFAM" id="SSF52768">
    <property type="entry name" value="Arginase/deacetylase"/>
    <property type="match status" value="1"/>
</dbReference>
<protein>
    <recommendedName>
        <fullName evidence="2">Histone deacetylase domain-containing protein</fullName>
    </recommendedName>
</protein>
<dbReference type="GO" id="GO:0040029">
    <property type="term" value="P:epigenetic regulation of gene expression"/>
    <property type="evidence" value="ECO:0007669"/>
    <property type="project" value="TreeGrafter"/>
</dbReference>
<reference evidence="3 4" key="1">
    <citation type="journal article" date="2024" name="Nat. Commun.">
        <title>Phylogenomics reveals the evolutionary origins of lichenization in chlorophyte algae.</title>
        <authorList>
            <person name="Puginier C."/>
            <person name="Libourel C."/>
            <person name="Otte J."/>
            <person name="Skaloud P."/>
            <person name="Haon M."/>
            <person name="Grisel S."/>
            <person name="Petersen M."/>
            <person name="Berrin J.G."/>
            <person name="Delaux P.M."/>
            <person name="Dal Grande F."/>
            <person name="Keller J."/>
        </authorList>
    </citation>
    <scope>NUCLEOTIDE SEQUENCE [LARGE SCALE GENOMIC DNA]</scope>
    <source>
        <strain evidence="3 4">SAG 2145</strain>
    </source>
</reference>
<dbReference type="GO" id="GO:0004407">
    <property type="term" value="F:histone deacetylase activity"/>
    <property type="evidence" value="ECO:0007669"/>
    <property type="project" value="TreeGrafter"/>
</dbReference>
<dbReference type="Gene3D" id="3.40.800.20">
    <property type="entry name" value="Histone deacetylase domain"/>
    <property type="match status" value="1"/>
</dbReference>
<sequence length="1022" mass="106100">MVYSHGHLNRGHNFASSPDIRSEQHLPAAADLASADGQDIVSEADAHSGQPSPSHAASHSTLNHGLQSSSQIISAEDDAQPGMPNAEGAQSGATADPGSEQYHLARLWSNAASALEAACASPLCSAFQELDHPAADLSQAGVHELAPNPEDLVAELHMSSSLRARQGLSSGHANGDGAGASSDRQGEGGNSADGANHTGYGDAAPARSSSEDMQGSSASGSGSGTDSGSEEAESSDNMDFAMRYCLNCTAASSGTMCLDCGHLPQKDAQLMNGTLSIPHGCMVGLPGATSAGLRPPASAQTALVYDERMEQHVEGRHQPHPERPDRIRAVMARLLASGLASQCVRLPCVEAPPELLHTIHRPEFVSAVDAMSARLVPPRDHLHAVMQAYGEPANTHAYFTPDTYVNRYSSTCARLAAGGCAAMAAAVARGEAANGAAVVRPPGHHAESGTAMGFCFFNNAGIAAKAAQAAGASRILILDWDVHHGNGTQHIFEDDPSVLFMSLHRHDSGHFYPGTGDANEVGYGSGTGYTVNVAWPRAGMTDGDYLAAFMHIVLPIAYEYRPSLIIVSAGYDAALGDPIGGCRLTAEGYAHMTALLGAVAPLAVLLEGGYNLGATAAGTEATLRVLLGQQPPPLPHAPVPSAAALSAMQATIQCQAPFWQCMQALLPPQVPTVPPSPFRACPPTPQSITAGRLEADGPSSRISGPPLDPQDHDPLTSRGSGLLLRTPSATLHDHSHGQGDLSLHAPSIQGSSPAQGSRANVGPSAGWHGGFPGKARLGEPSVLDSLAEEDDGMSSGDEAQSSAQASDVHATASSPSLPSHEQTGIAGDEHTGNQTPQHVPADVLSRSPRQQSDPPAEKIQVLHHLSEGIMRVEEVLDTSSKDDLLHSDRLLRESLLHDAAENDLHASAEIDLHASPVSVSPPMPEAGVMTSDAAHDGHIAGGSRHAPSDVQPLMAGPPQAANAQWPSTHLQHAAAGDHTTHSQIEEGDRPAHDHRNLGKHPREGSDLDLTDHGCSPSKQLRK</sequence>
<evidence type="ECO:0000313" key="4">
    <source>
        <dbReference type="Proteomes" id="UP001438707"/>
    </source>
</evidence>
<feature type="compositionally biased region" description="Polar residues" evidence="1">
    <location>
        <begin position="748"/>
        <end position="758"/>
    </location>
</feature>
<evidence type="ECO:0000256" key="1">
    <source>
        <dbReference type="SAM" id="MobiDB-lite"/>
    </source>
</evidence>
<evidence type="ECO:0000259" key="2">
    <source>
        <dbReference type="Pfam" id="PF00850"/>
    </source>
</evidence>
<dbReference type="PRINTS" id="PR01270">
    <property type="entry name" value="HDASUPER"/>
</dbReference>
<feature type="compositionally biased region" description="Pro residues" evidence="1">
    <location>
        <begin position="676"/>
        <end position="685"/>
    </location>
</feature>
<feature type="compositionally biased region" description="Polar residues" evidence="1">
    <location>
        <begin position="49"/>
        <end position="73"/>
    </location>
</feature>
<dbReference type="InterPro" id="IPR023801">
    <property type="entry name" value="His_deacetylse_dom"/>
</dbReference>
<dbReference type="GO" id="GO:0000118">
    <property type="term" value="C:histone deacetylase complex"/>
    <property type="evidence" value="ECO:0007669"/>
    <property type="project" value="TreeGrafter"/>
</dbReference>
<name>A0AAW1SAP5_9CHLO</name>
<feature type="domain" description="Histone deacetylase" evidence="2">
    <location>
        <begin position="320"/>
        <end position="625"/>
    </location>
</feature>
<feature type="region of interest" description="Disordered" evidence="1">
    <location>
        <begin position="166"/>
        <end position="235"/>
    </location>
</feature>
<feature type="region of interest" description="Disordered" evidence="1">
    <location>
        <begin position="936"/>
        <end position="1022"/>
    </location>
</feature>
<feature type="compositionally biased region" description="Low complexity" evidence="1">
    <location>
        <begin position="215"/>
        <end position="227"/>
    </location>
</feature>
<dbReference type="Pfam" id="PF00850">
    <property type="entry name" value="Hist_deacetyl"/>
    <property type="match status" value="1"/>
</dbReference>
<feature type="region of interest" description="Disordered" evidence="1">
    <location>
        <begin position="1"/>
        <end position="97"/>
    </location>
</feature>
<dbReference type="PANTHER" id="PTHR10625">
    <property type="entry name" value="HISTONE DEACETYLASE HDAC1-RELATED"/>
    <property type="match status" value="1"/>
</dbReference>
<dbReference type="PANTHER" id="PTHR10625:SF25">
    <property type="entry name" value="HISTONE DEACETYLASE 18-RELATED"/>
    <property type="match status" value="1"/>
</dbReference>
<gene>
    <name evidence="3" type="ORF">WJX74_000307</name>
</gene>
<evidence type="ECO:0000313" key="3">
    <source>
        <dbReference type="EMBL" id="KAK9842664.1"/>
    </source>
</evidence>
<feature type="compositionally biased region" description="Polar residues" evidence="1">
    <location>
        <begin position="797"/>
        <end position="822"/>
    </location>
</feature>
<feature type="compositionally biased region" description="Basic and acidic residues" evidence="1">
    <location>
        <begin position="978"/>
        <end position="1011"/>
    </location>
</feature>
<dbReference type="InterPro" id="IPR000286">
    <property type="entry name" value="HDACs"/>
</dbReference>
<proteinExistence type="predicted"/>
<keyword evidence="4" id="KW-1185">Reference proteome</keyword>
<comment type="caution">
    <text evidence="3">The sequence shown here is derived from an EMBL/GenBank/DDBJ whole genome shotgun (WGS) entry which is preliminary data.</text>
</comment>
<dbReference type="InterPro" id="IPR023696">
    <property type="entry name" value="Ureohydrolase_dom_sf"/>
</dbReference>
<accession>A0AAW1SAP5</accession>
<dbReference type="AlphaFoldDB" id="A0AAW1SAP5"/>
<feature type="compositionally biased region" description="Polar residues" evidence="1">
    <location>
        <begin position="961"/>
        <end position="970"/>
    </location>
</feature>
<dbReference type="GO" id="GO:0005737">
    <property type="term" value="C:cytoplasm"/>
    <property type="evidence" value="ECO:0007669"/>
    <property type="project" value="TreeGrafter"/>
</dbReference>
<dbReference type="EMBL" id="JALJOS010000002">
    <property type="protein sequence ID" value="KAK9842664.1"/>
    <property type="molecule type" value="Genomic_DNA"/>
</dbReference>
<dbReference type="InterPro" id="IPR037138">
    <property type="entry name" value="His_deacetylse_dom_sf"/>
</dbReference>
<organism evidence="3 4">
    <name type="scientific">Apatococcus lobatus</name>
    <dbReference type="NCBI Taxonomy" id="904363"/>
    <lineage>
        <taxon>Eukaryota</taxon>
        <taxon>Viridiplantae</taxon>
        <taxon>Chlorophyta</taxon>
        <taxon>core chlorophytes</taxon>
        <taxon>Trebouxiophyceae</taxon>
        <taxon>Chlorellales</taxon>
        <taxon>Chlorellaceae</taxon>
        <taxon>Apatococcus</taxon>
    </lineage>
</organism>
<feature type="region of interest" description="Disordered" evidence="1">
    <location>
        <begin position="676"/>
        <end position="857"/>
    </location>
</feature>
<dbReference type="Proteomes" id="UP001438707">
    <property type="component" value="Unassembled WGS sequence"/>
</dbReference>